<gene>
    <name evidence="3" type="ORF">PACLA_8A016846</name>
</gene>
<dbReference type="EMBL" id="CACRXK020001133">
    <property type="protein sequence ID" value="CAB3987195.1"/>
    <property type="molecule type" value="Genomic_DNA"/>
</dbReference>
<dbReference type="PANTHER" id="PTHR23048:SF0">
    <property type="entry name" value="CALMODULIN LIKE 3"/>
    <property type="match status" value="1"/>
</dbReference>
<dbReference type="GO" id="GO:0005509">
    <property type="term" value="F:calcium ion binding"/>
    <property type="evidence" value="ECO:0007669"/>
    <property type="project" value="InterPro"/>
</dbReference>
<dbReference type="Gene3D" id="1.10.238.10">
    <property type="entry name" value="EF-hand"/>
    <property type="match status" value="2"/>
</dbReference>
<organism evidence="3 4">
    <name type="scientific">Paramuricea clavata</name>
    <name type="common">Red gorgonian</name>
    <name type="synonym">Violescent sea-whip</name>
    <dbReference type="NCBI Taxonomy" id="317549"/>
    <lineage>
        <taxon>Eukaryota</taxon>
        <taxon>Metazoa</taxon>
        <taxon>Cnidaria</taxon>
        <taxon>Anthozoa</taxon>
        <taxon>Octocorallia</taxon>
        <taxon>Malacalcyonacea</taxon>
        <taxon>Plexauridae</taxon>
        <taxon>Paramuricea</taxon>
    </lineage>
</organism>
<dbReference type="Pfam" id="PF13833">
    <property type="entry name" value="EF-hand_8"/>
    <property type="match status" value="1"/>
</dbReference>
<keyword evidence="1" id="KW-0677">Repeat</keyword>
<sequence length="152" mass="17631">MAESFSQHQIDVFRDCFNLYDKNRDGKVEKEELTKIMRALGHPVTHIEIFEIMKAHGKASVTFPEFVKMLAAQNAKHVNIEREILNAFALQDRSRKGYISRGEFEHLLVKGGEQMTKHEVQQLLSQYGFDKMITQINYQELSQRISASSKAW</sequence>
<dbReference type="FunFam" id="1.10.238.10:FF:000527">
    <property type="entry name" value="Calmodulin-3"/>
    <property type="match status" value="1"/>
</dbReference>
<dbReference type="AlphaFoldDB" id="A0A7D9DK75"/>
<dbReference type="Pfam" id="PF13499">
    <property type="entry name" value="EF-hand_7"/>
    <property type="match status" value="1"/>
</dbReference>
<dbReference type="InterPro" id="IPR011992">
    <property type="entry name" value="EF-hand-dom_pair"/>
</dbReference>
<evidence type="ECO:0000256" key="2">
    <source>
        <dbReference type="ARBA" id="ARBA00022837"/>
    </source>
</evidence>
<dbReference type="OrthoDB" id="435273at2759"/>
<protein>
    <submittedName>
        <fullName evidence="3">Calmodulin-like isoform X1</fullName>
    </submittedName>
</protein>
<dbReference type="InterPro" id="IPR002048">
    <property type="entry name" value="EF_hand_dom"/>
</dbReference>
<keyword evidence="4" id="KW-1185">Reference proteome</keyword>
<dbReference type="Proteomes" id="UP001152795">
    <property type="component" value="Unassembled WGS sequence"/>
</dbReference>
<dbReference type="PROSITE" id="PS00018">
    <property type="entry name" value="EF_HAND_1"/>
    <property type="match status" value="1"/>
</dbReference>
<dbReference type="SMART" id="SM00054">
    <property type="entry name" value="EFh"/>
    <property type="match status" value="3"/>
</dbReference>
<dbReference type="GO" id="GO:0016460">
    <property type="term" value="C:myosin II complex"/>
    <property type="evidence" value="ECO:0007669"/>
    <property type="project" value="TreeGrafter"/>
</dbReference>
<dbReference type="PROSITE" id="PS50222">
    <property type="entry name" value="EF_HAND_2"/>
    <property type="match status" value="2"/>
</dbReference>
<evidence type="ECO:0000313" key="4">
    <source>
        <dbReference type="Proteomes" id="UP001152795"/>
    </source>
</evidence>
<dbReference type="SUPFAM" id="SSF47473">
    <property type="entry name" value="EF-hand"/>
    <property type="match status" value="1"/>
</dbReference>
<dbReference type="PANTHER" id="PTHR23048">
    <property type="entry name" value="MYOSIN LIGHT CHAIN 1, 3"/>
    <property type="match status" value="1"/>
</dbReference>
<reference evidence="3" key="1">
    <citation type="submission" date="2020-04" db="EMBL/GenBank/DDBJ databases">
        <authorList>
            <person name="Alioto T."/>
            <person name="Alioto T."/>
            <person name="Gomez Garrido J."/>
        </authorList>
    </citation>
    <scope>NUCLEOTIDE SEQUENCE</scope>
    <source>
        <strain evidence="3">A484AB</strain>
    </source>
</reference>
<dbReference type="CDD" id="cd00051">
    <property type="entry name" value="EFh"/>
    <property type="match status" value="1"/>
</dbReference>
<dbReference type="InterPro" id="IPR050230">
    <property type="entry name" value="CALM/Myosin/TropC-like"/>
</dbReference>
<keyword evidence="2" id="KW-0106">Calcium</keyword>
<comment type="caution">
    <text evidence="3">The sequence shown here is derived from an EMBL/GenBank/DDBJ whole genome shotgun (WGS) entry which is preliminary data.</text>
</comment>
<proteinExistence type="predicted"/>
<name>A0A7D9DK75_PARCT</name>
<evidence type="ECO:0000313" key="3">
    <source>
        <dbReference type="EMBL" id="CAB3987195.1"/>
    </source>
</evidence>
<accession>A0A7D9DK75</accession>
<dbReference type="InterPro" id="IPR018247">
    <property type="entry name" value="EF_Hand_1_Ca_BS"/>
</dbReference>
<evidence type="ECO:0000256" key="1">
    <source>
        <dbReference type="ARBA" id="ARBA00022737"/>
    </source>
</evidence>